<proteinExistence type="predicted"/>
<reference evidence="2" key="1">
    <citation type="submission" date="2021-07" db="EMBL/GenBank/DDBJ databases">
        <authorList>
            <person name="Catto M.A."/>
            <person name="Jacobson A."/>
            <person name="Kennedy G."/>
            <person name="Labadie P."/>
            <person name="Hunt B.G."/>
            <person name="Srinivasan R."/>
        </authorList>
    </citation>
    <scope>NUCLEOTIDE SEQUENCE</scope>
    <source>
        <strain evidence="2">PL_HMW_Pooled</strain>
        <tissue evidence="2">Head</tissue>
    </source>
</reference>
<dbReference type="AlphaFoldDB" id="A0AAE1LE62"/>
<dbReference type="EMBL" id="JAHWGI010000580">
    <property type="protein sequence ID" value="KAK3916746.1"/>
    <property type="molecule type" value="Genomic_DNA"/>
</dbReference>
<evidence type="ECO:0000313" key="2">
    <source>
        <dbReference type="EMBL" id="KAK3916746.1"/>
    </source>
</evidence>
<gene>
    <name evidence="2" type="ORF">KUF71_025845</name>
</gene>
<evidence type="ECO:0000313" key="3">
    <source>
        <dbReference type="Proteomes" id="UP001219518"/>
    </source>
</evidence>
<name>A0AAE1LE62_9NEOP</name>
<feature type="compositionally biased region" description="Low complexity" evidence="1">
    <location>
        <begin position="86"/>
        <end position="95"/>
    </location>
</feature>
<comment type="caution">
    <text evidence="2">The sequence shown here is derived from an EMBL/GenBank/DDBJ whole genome shotgun (WGS) entry which is preliminary data.</text>
</comment>
<accession>A0AAE1LE62</accession>
<feature type="region of interest" description="Disordered" evidence="1">
    <location>
        <begin position="15"/>
        <end position="107"/>
    </location>
</feature>
<protein>
    <submittedName>
        <fullName evidence="2">Surface-exposed virulence protein BigA</fullName>
    </submittedName>
</protein>
<dbReference type="Proteomes" id="UP001219518">
    <property type="component" value="Unassembled WGS sequence"/>
</dbReference>
<reference evidence="2" key="2">
    <citation type="journal article" date="2023" name="BMC Genomics">
        <title>Pest status, molecular evolution, and epigenetic factors derived from the genome assembly of Frankliniella fusca, a thysanopteran phytovirus vector.</title>
        <authorList>
            <person name="Catto M.A."/>
            <person name="Labadie P.E."/>
            <person name="Jacobson A.L."/>
            <person name="Kennedy G.G."/>
            <person name="Srinivasan R."/>
            <person name="Hunt B.G."/>
        </authorList>
    </citation>
    <scope>NUCLEOTIDE SEQUENCE</scope>
    <source>
        <strain evidence="2">PL_HMW_Pooled</strain>
    </source>
</reference>
<feature type="compositionally biased region" description="Low complexity" evidence="1">
    <location>
        <begin position="21"/>
        <end position="31"/>
    </location>
</feature>
<evidence type="ECO:0000256" key="1">
    <source>
        <dbReference type="SAM" id="MobiDB-lite"/>
    </source>
</evidence>
<keyword evidence="3" id="KW-1185">Reference proteome</keyword>
<organism evidence="2 3">
    <name type="scientific">Frankliniella fusca</name>
    <dbReference type="NCBI Taxonomy" id="407009"/>
    <lineage>
        <taxon>Eukaryota</taxon>
        <taxon>Metazoa</taxon>
        <taxon>Ecdysozoa</taxon>
        <taxon>Arthropoda</taxon>
        <taxon>Hexapoda</taxon>
        <taxon>Insecta</taxon>
        <taxon>Pterygota</taxon>
        <taxon>Neoptera</taxon>
        <taxon>Paraneoptera</taxon>
        <taxon>Thysanoptera</taxon>
        <taxon>Terebrantia</taxon>
        <taxon>Thripoidea</taxon>
        <taxon>Thripidae</taxon>
        <taxon>Frankliniella</taxon>
    </lineage>
</organism>
<sequence length="156" mass="16352">MYGFVDFQAIPLGVPSGRIVRPAPSRAPPAFRGHEIVTPQPGHGLSRKDPRTPVPSCSSDSDDSPPRRAHSPDGAGSPPRRPPPSSGEDSPPADEGGASPPRMRSVILQAPAGVHNRVVQERKVFAGLKNDRLAILVSCGDKDQLIGVPIPKAANA</sequence>